<keyword evidence="2" id="KW-1185">Reference proteome</keyword>
<dbReference type="RefSeq" id="XP_031938139.1">
    <property type="nucleotide sequence ID" value="XM_032087898.1"/>
</dbReference>
<evidence type="ECO:0000313" key="1">
    <source>
        <dbReference type="EMBL" id="KAE8400820.1"/>
    </source>
</evidence>
<dbReference type="GeneID" id="43672589"/>
<accession>A0A5N7D334</accession>
<dbReference type="AlphaFoldDB" id="A0A5N7D334"/>
<reference evidence="1 2" key="1">
    <citation type="submission" date="2019-04" db="EMBL/GenBank/DDBJ databases">
        <authorList>
            <consortium name="DOE Joint Genome Institute"/>
            <person name="Mondo S."/>
            <person name="Kjaerbolling I."/>
            <person name="Vesth T."/>
            <person name="Frisvad J.C."/>
            <person name="Nybo J.L."/>
            <person name="Theobald S."/>
            <person name="Kildgaard S."/>
            <person name="Isbrandt T."/>
            <person name="Kuo A."/>
            <person name="Sato A."/>
            <person name="Lyhne E.K."/>
            <person name="Kogle M.E."/>
            <person name="Wiebenga A."/>
            <person name="Kun R.S."/>
            <person name="Lubbers R.J."/>
            <person name="Makela M.R."/>
            <person name="Barry K."/>
            <person name="Chovatia M."/>
            <person name="Clum A."/>
            <person name="Daum C."/>
            <person name="Haridas S."/>
            <person name="He G."/>
            <person name="LaButti K."/>
            <person name="Lipzen A."/>
            <person name="Riley R."/>
            <person name="Salamov A."/>
            <person name="Simmons B.A."/>
            <person name="Magnuson J.K."/>
            <person name="Henrissat B."/>
            <person name="Mortensen U.H."/>
            <person name="Larsen T.O."/>
            <person name="Devries R.P."/>
            <person name="Grigoriev I.V."/>
            <person name="Machida M."/>
            <person name="Baker S.E."/>
            <person name="Andersen M.R."/>
            <person name="Cantor M.N."/>
            <person name="Hua S.X."/>
        </authorList>
    </citation>
    <scope>NUCLEOTIDE SEQUENCE [LARGE SCALE GENOMIC DNA]</scope>
    <source>
        <strain evidence="1 2">CBS 119388</strain>
    </source>
</reference>
<dbReference type="Proteomes" id="UP000325579">
    <property type="component" value="Unassembled WGS sequence"/>
</dbReference>
<organism evidence="1 2">
    <name type="scientific">Aspergillus pseudonomiae</name>
    <dbReference type="NCBI Taxonomy" id="1506151"/>
    <lineage>
        <taxon>Eukaryota</taxon>
        <taxon>Fungi</taxon>
        <taxon>Dikarya</taxon>
        <taxon>Ascomycota</taxon>
        <taxon>Pezizomycotina</taxon>
        <taxon>Eurotiomycetes</taxon>
        <taxon>Eurotiomycetidae</taxon>
        <taxon>Eurotiales</taxon>
        <taxon>Aspergillaceae</taxon>
        <taxon>Aspergillus</taxon>
        <taxon>Aspergillus subgen. Circumdati</taxon>
    </lineage>
</organism>
<protein>
    <submittedName>
        <fullName evidence="1">Uncharacterized protein</fullName>
    </submittedName>
</protein>
<name>A0A5N7D334_9EURO</name>
<dbReference type="EMBL" id="ML736810">
    <property type="protein sequence ID" value="KAE8400820.1"/>
    <property type="molecule type" value="Genomic_DNA"/>
</dbReference>
<sequence length="131" mass="14370">MIVSKKGAILAHISPLPFPTNDPQAAENHTREQMGNLLDILRDKKDFRLAPGVKNSGIVCGVFEGAIALPDQKDLIKAILLENLEDNARPRVHRYNIQDPAARSPAAGTVFIDGAGPVPKVYLEDIDQCWF</sequence>
<dbReference type="OrthoDB" id="5368615at2759"/>
<proteinExistence type="predicted"/>
<gene>
    <name evidence="1" type="ORF">BDV37DRAFT_286318</name>
</gene>
<evidence type="ECO:0000313" key="2">
    <source>
        <dbReference type="Proteomes" id="UP000325579"/>
    </source>
</evidence>